<keyword evidence="2" id="KW-1185">Reference proteome</keyword>
<protein>
    <submittedName>
        <fullName evidence="1">Uncharacterized protein</fullName>
    </submittedName>
</protein>
<organism evidence="1 2">
    <name type="scientific">Salmonella phage YSP2</name>
    <dbReference type="NCBI Taxonomy" id="2053686"/>
    <lineage>
        <taxon>Viruses</taxon>
        <taxon>Duplodnaviria</taxon>
        <taxon>Heunggongvirae</taxon>
        <taxon>Uroviricota</taxon>
        <taxon>Caudoviricetes</taxon>
        <taxon>Drexlerviridae</taxon>
        <taxon>Tempevirinae</taxon>
        <taxon>Tlsvirus</taxon>
        <taxon>Tlsvirus YSP2</taxon>
    </lineage>
</organism>
<proteinExistence type="predicted"/>
<sequence>MKWKVKLTIRRMGRNCGSCKQDFECEVDARGALEAAARAKELSGANTDTHQFSINYVREISC</sequence>
<gene>
    <name evidence="1" type="ORF">YSP2_75</name>
</gene>
<evidence type="ECO:0000313" key="2">
    <source>
        <dbReference type="Proteomes" id="UP000240211"/>
    </source>
</evidence>
<dbReference type="EMBL" id="MG241338">
    <property type="protein sequence ID" value="ATW57820.1"/>
    <property type="molecule type" value="Genomic_DNA"/>
</dbReference>
<dbReference type="Proteomes" id="UP000240211">
    <property type="component" value="Segment"/>
</dbReference>
<accession>A0A2H4P716</accession>
<name>A0A2H4P716_9CAUD</name>
<reference evidence="2" key="1">
    <citation type="submission" date="2017-10" db="EMBL/GenBank/DDBJ databases">
        <authorList>
            <person name="Tie K."/>
            <person name="Feng X."/>
            <person name="Yuan Y."/>
        </authorList>
    </citation>
    <scope>NUCLEOTIDE SEQUENCE [LARGE SCALE GENOMIC DNA]</scope>
</reference>
<evidence type="ECO:0000313" key="1">
    <source>
        <dbReference type="EMBL" id="ATW57820.1"/>
    </source>
</evidence>